<dbReference type="Gene3D" id="1.10.10.60">
    <property type="entry name" value="Homeodomain-like"/>
    <property type="match status" value="1"/>
</dbReference>
<dbReference type="Gene3D" id="3.40.50.300">
    <property type="entry name" value="P-loop containing nucleotide triphosphate hydrolases"/>
    <property type="match status" value="1"/>
</dbReference>
<evidence type="ECO:0000313" key="8">
    <source>
        <dbReference type="EMBL" id="PCI23975.1"/>
    </source>
</evidence>
<proteinExistence type="predicted"/>
<dbReference type="InterPro" id="IPR002078">
    <property type="entry name" value="Sigma_54_int"/>
</dbReference>
<dbReference type="InterPro" id="IPR002197">
    <property type="entry name" value="HTH_Fis"/>
</dbReference>
<keyword evidence="4" id="KW-0805">Transcription regulation</keyword>
<dbReference type="PROSITE" id="PS00688">
    <property type="entry name" value="SIGMA54_INTERACT_3"/>
    <property type="match status" value="1"/>
</dbReference>
<reference evidence="9" key="1">
    <citation type="submission" date="2017-08" db="EMBL/GenBank/DDBJ databases">
        <title>A dynamic microbial community with high functional redundancy inhabits the cold, oxic subseafloor aquifer.</title>
        <authorList>
            <person name="Tully B.J."/>
            <person name="Wheat C.G."/>
            <person name="Glazer B.T."/>
            <person name="Huber J.A."/>
        </authorList>
    </citation>
    <scope>NUCLEOTIDE SEQUENCE [LARGE SCALE GENOMIC DNA]</scope>
</reference>
<dbReference type="SUPFAM" id="SSF52540">
    <property type="entry name" value="P-loop containing nucleoside triphosphate hydrolases"/>
    <property type="match status" value="1"/>
</dbReference>
<dbReference type="PROSITE" id="PS00676">
    <property type="entry name" value="SIGMA54_INTERACT_2"/>
    <property type="match status" value="1"/>
</dbReference>
<dbReference type="Pfam" id="PF00158">
    <property type="entry name" value="Sigma54_activat"/>
    <property type="match status" value="1"/>
</dbReference>
<dbReference type="InterPro" id="IPR025943">
    <property type="entry name" value="Sigma_54_int_dom_ATP-bd_2"/>
</dbReference>
<dbReference type="CDD" id="cd00009">
    <property type="entry name" value="AAA"/>
    <property type="match status" value="1"/>
</dbReference>
<dbReference type="Proteomes" id="UP000218113">
    <property type="component" value="Unassembled WGS sequence"/>
</dbReference>
<dbReference type="AlphaFoldDB" id="A0A2A4SSV5"/>
<evidence type="ECO:0000256" key="2">
    <source>
        <dbReference type="ARBA" id="ARBA00022741"/>
    </source>
</evidence>
<dbReference type="EMBL" id="NVSR01000131">
    <property type="protein sequence ID" value="PCI23975.1"/>
    <property type="molecule type" value="Genomic_DNA"/>
</dbReference>
<dbReference type="InterPro" id="IPR058031">
    <property type="entry name" value="AAA_lid_NorR"/>
</dbReference>
<organism evidence="8 9">
    <name type="scientific">SAR324 cluster bacterium</name>
    <dbReference type="NCBI Taxonomy" id="2024889"/>
    <lineage>
        <taxon>Bacteria</taxon>
        <taxon>Deltaproteobacteria</taxon>
        <taxon>SAR324 cluster</taxon>
    </lineage>
</organism>
<gene>
    <name evidence="8" type="ORF">COB67_12185</name>
</gene>
<comment type="caution">
    <text evidence="8">The sequence shown here is derived from an EMBL/GenBank/DDBJ whole genome shotgun (WGS) entry which is preliminary data.</text>
</comment>
<evidence type="ECO:0000313" key="9">
    <source>
        <dbReference type="Proteomes" id="UP000218113"/>
    </source>
</evidence>
<dbReference type="Pfam" id="PF25601">
    <property type="entry name" value="AAA_lid_14"/>
    <property type="match status" value="1"/>
</dbReference>
<name>A0A2A4SSV5_9DELT</name>
<protein>
    <recommendedName>
        <fullName evidence="7">Sigma-54 factor interaction domain-containing protein</fullName>
    </recommendedName>
</protein>
<dbReference type="GO" id="GO:0006355">
    <property type="term" value="P:regulation of DNA-templated transcription"/>
    <property type="evidence" value="ECO:0007669"/>
    <property type="project" value="InterPro"/>
</dbReference>
<keyword evidence="6" id="KW-0804">Transcription</keyword>
<accession>A0A2A4SSV5</accession>
<dbReference type="InterPro" id="IPR009057">
    <property type="entry name" value="Homeodomain-like_sf"/>
</dbReference>
<dbReference type="InterPro" id="IPR025944">
    <property type="entry name" value="Sigma_54_int_dom_CS"/>
</dbReference>
<evidence type="ECO:0000256" key="4">
    <source>
        <dbReference type="ARBA" id="ARBA00023015"/>
    </source>
</evidence>
<dbReference type="Pfam" id="PF02954">
    <property type="entry name" value="HTH_8"/>
    <property type="match status" value="1"/>
</dbReference>
<dbReference type="Gene3D" id="1.10.8.60">
    <property type="match status" value="1"/>
</dbReference>
<evidence type="ECO:0000256" key="1">
    <source>
        <dbReference type="ARBA" id="ARBA00022553"/>
    </source>
</evidence>
<dbReference type="PANTHER" id="PTHR32071:SF17">
    <property type="entry name" value="TRANSCRIPTIONAL REGULATOR (NTRC FAMILY)"/>
    <property type="match status" value="1"/>
</dbReference>
<dbReference type="GO" id="GO:0043565">
    <property type="term" value="F:sequence-specific DNA binding"/>
    <property type="evidence" value="ECO:0007669"/>
    <property type="project" value="InterPro"/>
</dbReference>
<dbReference type="SUPFAM" id="SSF46689">
    <property type="entry name" value="Homeodomain-like"/>
    <property type="match status" value="1"/>
</dbReference>
<keyword evidence="3" id="KW-0067">ATP-binding</keyword>
<keyword evidence="1" id="KW-0597">Phosphoprotein</keyword>
<sequence>MFGYEKGAFNGATQRKVGKFDQANGGTLFLDEIADMSLKTQAKILRVLQEQRFERIGGTEMIEVDVRIITASNKNLQEEIQAGNFREDLYYRLNVIPIDLPPLRERKEDIPILVEFFLQHFCQSEQRKRKKIGKDSMESLIAYHWPGNIRELKNIVERMVIMVKETEITLAHVPPVIRMSNSEMIQMNNIPTSFEEACQAFEKQFLESMLRKNSWNLDRTAKVIQLDRSQLHERIKSLRVVVPDTAE</sequence>
<keyword evidence="5" id="KW-0238">DNA-binding</keyword>
<dbReference type="InterPro" id="IPR027417">
    <property type="entry name" value="P-loop_NTPase"/>
</dbReference>
<dbReference type="PANTHER" id="PTHR32071">
    <property type="entry name" value="TRANSCRIPTIONAL REGULATORY PROTEIN"/>
    <property type="match status" value="1"/>
</dbReference>
<dbReference type="PROSITE" id="PS50045">
    <property type="entry name" value="SIGMA54_INTERACT_4"/>
    <property type="match status" value="1"/>
</dbReference>
<evidence type="ECO:0000256" key="5">
    <source>
        <dbReference type="ARBA" id="ARBA00023125"/>
    </source>
</evidence>
<evidence type="ECO:0000259" key="7">
    <source>
        <dbReference type="PROSITE" id="PS50045"/>
    </source>
</evidence>
<dbReference type="GO" id="GO:0005524">
    <property type="term" value="F:ATP binding"/>
    <property type="evidence" value="ECO:0007669"/>
    <property type="project" value="UniProtKB-KW"/>
</dbReference>
<evidence type="ECO:0000256" key="3">
    <source>
        <dbReference type="ARBA" id="ARBA00022840"/>
    </source>
</evidence>
<evidence type="ECO:0000256" key="6">
    <source>
        <dbReference type="ARBA" id="ARBA00023163"/>
    </source>
</evidence>
<feature type="domain" description="Sigma-54 factor interaction" evidence="7">
    <location>
        <begin position="1"/>
        <end position="161"/>
    </location>
</feature>
<keyword evidence="2" id="KW-0547">Nucleotide-binding</keyword>